<organism evidence="1 2">
    <name type="scientific">Scylla paramamosain</name>
    <name type="common">Mud crab</name>
    <dbReference type="NCBI Taxonomy" id="85552"/>
    <lineage>
        <taxon>Eukaryota</taxon>
        <taxon>Metazoa</taxon>
        <taxon>Ecdysozoa</taxon>
        <taxon>Arthropoda</taxon>
        <taxon>Crustacea</taxon>
        <taxon>Multicrustacea</taxon>
        <taxon>Malacostraca</taxon>
        <taxon>Eumalacostraca</taxon>
        <taxon>Eucarida</taxon>
        <taxon>Decapoda</taxon>
        <taxon>Pleocyemata</taxon>
        <taxon>Brachyura</taxon>
        <taxon>Eubrachyura</taxon>
        <taxon>Portunoidea</taxon>
        <taxon>Portunidae</taxon>
        <taxon>Portuninae</taxon>
        <taxon>Scylla</taxon>
    </lineage>
</organism>
<evidence type="ECO:0000313" key="2">
    <source>
        <dbReference type="Proteomes" id="UP001487740"/>
    </source>
</evidence>
<name>A0AAW0UL72_SCYPA</name>
<evidence type="ECO:0000313" key="1">
    <source>
        <dbReference type="EMBL" id="KAK8400419.1"/>
    </source>
</evidence>
<gene>
    <name evidence="1" type="ORF">O3P69_003238</name>
</gene>
<dbReference type="EMBL" id="JARAKH010000010">
    <property type="protein sequence ID" value="KAK8400419.1"/>
    <property type="molecule type" value="Genomic_DNA"/>
</dbReference>
<dbReference type="Proteomes" id="UP001487740">
    <property type="component" value="Unassembled WGS sequence"/>
</dbReference>
<comment type="caution">
    <text evidence="1">The sequence shown here is derived from an EMBL/GenBank/DDBJ whole genome shotgun (WGS) entry which is preliminary data.</text>
</comment>
<accession>A0AAW0UL72</accession>
<dbReference type="AlphaFoldDB" id="A0AAW0UL72"/>
<reference evidence="1 2" key="1">
    <citation type="submission" date="2023-03" db="EMBL/GenBank/DDBJ databases">
        <title>High-quality genome of Scylla paramamosain provides insights in environmental adaptation.</title>
        <authorList>
            <person name="Zhang L."/>
        </authorList>
    </citation>
    <scope>NUCLEOTIDE SEQUENCE [LARGE SCALE GENOMIC DNA]</scope>
    <source>
        <strain evidence="1">LZ_2023a</strain>
        <tissue evidence="1">Muscle</tissue>
    </source>
</reference>
<sequence length="118" mass="12747">MTRWERREVSEITKRSTASIVAHSSLHLAMTLVHVCLLLGVALLAAPTPLRAAPSQPAQAAANLLSVWQPEHRAAVPNVAQAQVGGSTARDGGDDGYTIHIEYGFPLYTFHIPFKALH</sequence>
<proteinExistence type="predicted"/>
<protein>
    <submittedName>
        <fullName evidence="1">Uncharacterized protein</fullName>
    </submittedName>
</protein>
<keyword evidence="2" id="KW-1185">Reference proteome</keyword>